<feature type="compositionally biased region" description="Low complexity" evidence="1">
    <location>
        <begin position="78"/>
        <end position="87"/>
    </location>
</feature>
<name>A0A9X1YKV2_9PROT</name>
<evidence type="ECO:0000313" key="2">
    <source>
        <dbReference type="EMBL" id="MCK8787831.1"/>
    </source>
</evidence>
<dbReference type="Proteomes" id="UP001139516">
    <property type="component" value="Unassembled WGS sequence"/>
</dbReference>
<feature type="compositionally biased region" description="Low complexity" evidence="1">
    <location>
        <begin position="119"/>
        <end position="137"/>
    </location>
</feature>
<feature type="region of interest" description="Disordered" evidence="1">
    <location>
        <begin position="76"/>
        <end position="100"/>
    </location>
</feature>
<feature type="region of interest" description="Disordered" evidence="1">
    <location>
        <begin position="149"/>
        <end position="234"/>
    </location>
</feature>
<evidence type="ECO:0000256" key="1">
    <source>
        <dbReference type="SAM" id="MobiDB-lite"/>
    </source>
</evidence>
<organism evidence="2 3">
    <name type="scientific">Roseomonas acroporae</name>
    <dbReference type="NCBI Taxonomy" id="2937791"/>
    <lineage>
        <taxon>Bacteria</taxon>
        <taxon>Pseudomonadati</taxon>
        <taxon>Pseudomonadota</taxon>
        <taxon>Alphaproteobacteria</taxon>
        <taxon>Acetobacterales</taxon>
        <taxon>Roseomonadaceae</taxon>
        <taxon>Roseomonas</taxon>
    </lineage>
</organism>
<accession>A0A9X1YKV2</accession>
<proteinExistence type="predicted"/>
<sequence length="234" mass="24301">VSEAGPFPSASTDLQITPDQAAALMAAGFSLRPATEEQVGRLAMQRRIFLLDGTPMLVTRDGAYFETAGTLRDVLSSAPPATGAAPGKAEKDPPAPGIEGMGIEEMAIDGMGVDGAGMPTPDATAPASPPTEAAAPDATARLATVATLPADLATSPDDPPPPRAGRRIHHQTAATEDAAQPFRAPADSPPATAEPPPAARPRRPGRHTGTPPRWLTAGAERRGRLAQHWSRWRR</sequence>
<gene>
    <name evidence="2" type="ORF">M0638_26095</name>
</gene>
<dbReference type="EMBL" id="JALPRX010000149">
    <property type="protein sequence ID" value="MCK8787831.1"/>
    <property type="molecule type" value="Genomic_DNA"/>
</dbReference>
<evidence type="ECO:0000313" key="3">
    <source>
        <dbReference type="Proteomes" id="UP001139516"/>
    </source>
</evidence>
<comment type="caution">
    <text evidence="2">The sequence shown here is derived from an EMBL/GenBank/DDBJ whole genome shotgun (WGS) entry which is preliminary data.</text>
</comment>
<keyword evidence="3" id="KW-1185">Reference proteome</keyword>
<feature type="non-terminal residue" evidence="2">
    <location>
        <position position="1"/>
    </location>
</feature>
<protein>
    <submittedName>
        <fullName evidence="2">Uncharacterized protein</fullName>
    </submittedName>
</protein>
<reference evidence="2" key="1">
    <citation type="submission" date="2022-04" db="EMBL/GenBank/DDBJ databases">
        <title>Roseomonas acroporae sp. nov., isolated from coral Acropora digitifera.</title>
        <authorList>
            <person name="Sun H."/>
        </authorList>
    </citation>
    <scope>NUCLEOTIDE SEQUENCE</scope>
    <source>
        <strain evidence="2">NAR14</strain>
    </source>
</reference>
<feature type="region of interest" description="Disordered" evidence="1">
    <location>
        <begin position="112"/>
        <end position="137"/>
    </location>
</feature>
<dbReference type="AlphaFoldDB" id="A0A9X1YKV2"/>